<evidence type="ECO:0000259" key="1">
    <source>
        <dbReference type="Pfam" id="PF08719"/>
    </source>
</evidence>
<feature type="domain" description="NADAR" evidence="1">
    <location>
        <begin position="1"/>
        <end position="38"/>
    </location>
</feature>
<evidence type="ECO:0000313" key="2">
    <source>
        <dbReference type="EMBL" id="CAF1457446.1"/>
    </source>
</evidence>
<reference evidence="2" key="1">
    <citation type="submission" date="2021-02" db="EMBL/GenBank/DDBJ databases">
        <authorList>
            <person name="Nowell W R."/>
        </authorList>
    </citation>
    <scope>NUCLEOTIDE SEQUENCE</scope>
</reference>
<proteinExistence type="predicted"/>
<dbReference type="Gene3D" id="1.10.357.40">
    <property type="entry name" value="YbiA-like"/>
    <property type="match status" value="1"/>
</dbReference>
<sequence length="135" mass="16111">MAKFQQHPHLKHLLLSTGHRTLVEHTGNDSYWGDGGDGSGKHHWHVYKEVGSEYEKLIRNMRQTKPVNHNDSTKRPNNRQGYLTKKHQQFYRYITKYDVSLTTRDIRDDNLKIILPQRQKMIKNKRIRIVHSQNQ</sequence>
<dbReference type="Proteomes" id="UP000677228">
    <property type="component" value="Unassembled WGS sequence"/>
</dbReference>
<evidence type="ECO:0000313" key="4">
    <source>
        <dbReference type="Proteomes" id="UP000677228"/>
    </source>
</evidence>
<dbReference type="SUPFAM" id="SSF143990">
    <property type="entry name" value="YbiA-like"/>
    <property type="match status" value="1"/>
</dbReference>
<dbReference type="EMBL" id="CAJOBA010052074">
    <property type="protein sequence ID" value="CAF4251218.1"/>
    <property type="molecule type" value="Genomic_DNA"/>
</dbReference>
<dbReference type="CDD" id="cd15457">
    <property type="entry name" value="NADAR"/>
    <property type="match status" value="1"/>
</dbReference>
<dbReference type="Pfam" id="PF08719">
    <property type="entry name" value="NADAR"/>
    <property type="match status" value="1"/>
</dbReference>
<evidence type="ECO:0000313" key="3">
    <source>
        <dbReference type="EMBL" id="CAF4251218.1"/>
    </source>
</evidence>
<name>A0A8S2FG51_9BILA</name>
<dbReference type="InterPro" id="IPR037238">
    <property type="entry name" value="YbiA-like_sf"/>
</dbReference>
<comment type="caution">
    <text evidence="2">The sequence shown here is derived from an EMBL/GenBank/DDBJ whole genome shotgun (WGS) entry which is preliminary data.</text>
</comment>
<protein>
    <recommendedName>
        <fullName evidence="1">NADAR domain-containing protein</fullName>
    </recommendedName>
</protein>
<organism evidence="2 4">
    <name type="scientific">Didymodactylos carnosus</name>
    <dbReference type="NCBI Taxonomy" id="1234261"/>
    <lineage>
        <taxon>Eukaryota</taxon>
        <taxon>Metazoa</taxon>
        <taxon>Spiralia</taxon>
        <taxon>Gnathifera</taxon>
        <taxon>Rotifera</taxon>
        <taxon>Eurotatoria</taxon>
        <taxon>Bdelloidea</taxon>
        <taxon>Philodinida</taxon>
        <taxon>Philodinidae</taxon>
        <taxon>Didymodactylos</taxon>
    </lineage>
</organism>
<dbReference type="InterPro" id="IPR012816">
    <property type="entry name" value="NADAR"/>
</dbReference>
<dbReference type="EMBL" id="CAJNOK010030225">
    <property type="protein sequence ID" value="CAF1457446.1"/>
    <property type="molecule type" value="Genomic_DNA"/>
</dbReference>
<dbReference type="AlphaFoldDB" id="A0A8S2FG51"/>
<accession>A0A8S2FG51</accession>
<gene>
    <name evidence="2" type="ORF">OVA965_LOCUS35100</name>
    <name evidence="3" type="ORF">TMI583_LOCUS36052</name>
</gene>
<dbReference type="Proteomes" id="UP000682733">
    <property type="component" value="Unassembled WGS sequence"/>
</dbReference>